<dbReference type="AlphaFoldDB" id="A0A0A3ZBU1"/>
<evidence type="ECO:0000256" key="1">
    <source>
        <dbReference type="ARBA" id="ARBA00022908"/>
    </source>
</evidence>
<keyword evidence="2" id="KW-0233">DNA recombination</keyword>
<dbReference type="PROSITE" id="PS51898">
    <property type="entry name" value="TYR_RECOMBINASE"/>
    <property type="match status" value="1"/>
</dbReference>
<keyword evidence="5" id="KW-1185">Reference proteome</keyword>
<evidence type="ECO:0000313" key="5">
    <source>
        <dbReference type="Proteomes" id="UP000030351"/>
    </source>
</evidence>
<name>A0A0A3ZBU1_9GAMM</name>
<reference evidence="4 5" key="1">
    <citation type="submission" date="2014-10" db="EMBL/GenBank/DDBJ databases">
        <title>Genome sequence of Erwinia typographi M043b.</title>
        <authorList>
            <person name="Chan K.-G."/>
            <person name="Tan W.-S."/>
        </authorList>
    </citation>
    <scope>NUCLEOTIDE SEQUENCE [LARGE SCALE GENOMIC DNA]</scope>
    <source>
        <strain evidence="4 5">M043b</strain>
    </source>
</reference>
<dbReference type="PANTHER" id="PTHR30349:SF93">
    <property type="entry name" value="FELS-2 PROPHAGE PROTEIN"/>
    <property type="match status" value="1"/>
</dbReference>
<dbReference type="STRING" id="371042.NG99_04470"/>
<dbReference type="EMBL" id="JRUQ01000018">
    <property type="protein sequence ID" value="KGT95279.1"/>
    <property type="molecule type" value="Genomic_DNA"/>
</dbReference>
<dbReference type="eggNOG" id="COG0582">
    <property type="taxonomic scope" value="Bacteria"/>
</dbReference>
<dbReference type="InterPro" id="IPR002104">
    <property type="entry name" value="Integrase_catalytic"/>
</dbReference>
<dbReference type="Proteomes" id="UP000030351">
    <property type="component" value="Unassembled WGS sequence"/>
</dbReference>
<dbReference type="OrthoDB" id="9795573at2"/>
<evidence type="ECO:0000313" key="4">
    <source>
        <dbReference type="EMBL" id="KGT95279.1"/>
    </source>
</evidence>
<gene>
    <name evidence="4" type="ORF">NG99_04470</name>
</gene>
<dbReference type="InterPro" id="IPR057084">
    <property type="entry name" value="Int_N"/>
</dbReference>
<evidence type="ECO:0000259" key="3">
    <source>
        <dbReference type="PROSITE" id="PS51898"/>
    </source>
</evidence>
<keyword evidence="1" id="KW-0229">DNA integration</keyword>
<accession>A0A0A3ZBU1</accession>
<dbReference type="GO" id="GO:0015074">
    <property type="term" value="P:DNA integration"/>
    <property type="evidence" value="ECO:0007669"/>
    <property type="project" value="UniProtKB-KW"/>
</dbReference>
<dbReference type="SUPFAM" id="SSF56349">
    <property type="entry name" value="DNA breaking-rejoining enzymes"/>
    <property type="match status" value="1"/>
</dbReference>
<dbReference type="RefSeq" id="WP_034888825.1">
    <property type="nucleotide sequence ID" value="NZ_JRUQ01000018.1"/>
</dbReference>
<dbReference type="InterPro" id="IPR013762">
    <property type="entry name" value="Integrase-like_cat_sf"/>
</dbReference>
<dbReference type="Pfam" id="PF00589">
    <property type="entry name" value="Phage_integrase"/>
    <property type="match status" value="2"/>
</dbReference>
<feature type="domain" description="Tyr recombinase" evidence="3">
    <location>
        <begin position="173"/>
        <end position="332"/>
    </location>
</feature>
<sequence>MTVRKLSSGQWVADFYSVNRSDGKEGKRVRKKFATKGEALAFENYTLQKIEDSPWLGDGKDLRRLADLVHLWFDRHGITLSDGEKRKSTMLWAAECMGAPLASEFNAQLFTAYRAKRLKGEFARTKRIAQVSPRTMNLELAYFLAVFNELKRLGEWSPPNPLENVRQFRIDESEMSYLTDEQIERLLEECRNSTARDLETIVKVCLSTGARWGEAETLKRSQITPGKITFIKTKGKRNRTIPVDPALLEELPRKPGAIFTPCYYAFRNALERAEIELPPGQLTHVLRHTFASHFMMNGGNILVLQKILGHTDIKMTMRYAHFAPNHLEEAINLNPLKCRKSVAAS</sequence>
<dbReference type="Gene3D" id="1.10.443.10">
    <property type="entry name" value="Intergrase catalytic core"/>
    <property type="match status" value="1"/>
</dbReference>
<dbReference type="PANTHER" id="PTHR30349">
    <property type="entry name" value="PHAGE INTEGRASE-RELATED"/>
    <property type="match status" value="1"/>
</dbReference>
<protein>
    <submittedName>
        <fullName evidence="4">Integrase</fullName>
    </submittedName>
</protein>
<evidence type="ECO:0000256" key="2">
    <source>
        <dbReference type="ARBA" id="ARBA00023172"/>
    </source>
</evidence>
<dbReference type="InterPro" id="IPR011010">
    <property type="entry name" value="DNA_brk_join_enz"/>
</dbReference>
<dbReference type="Pfam" id="PF24624">
    <property type="entry name" value="Int_N"/>
    <property type="match status" value="1"/>
</dbReference>
<dbReference type="CDD" id="cd00796">
    <property type="entry name" value="INT_Rci_Hp1_C"/>
    <property type="match status" value="1"/>
</dbReference>
<dbReference type="GO" id="GO:0006310">
    <property type="term" value="P:DNA recombination"/>
    <property type="evidence" value="ECO:0007669"/>
    <property type="project" value="UniProtKB-KW"/>
</dbReference>
<organism evidence="4 5">
    <name type="scientific">Erwinia typographi</name>
    <dbReference type="NCBI Taxonomy" id="371042"/>
    <lineage>
        <taxon>Bacteria</taxon>
        <taxon>Pseudomonadati</taxon>
        <taxon>Pseudomonadota</taxon>
        <taxon>Gammaproteobacteria</taxon>
        <taxon>Enterobacterales</taxon>
        <taxon>Erwiniaceae</taxon>
        <taxon>Erwinia</taxon>
    </lineage>
</organism>
<dbReference type="InterPro" id="IPR050090">
    <property type="entry name" value="Tyrosine_recombinase_XerCD"/>
</dbReference>
<comment type="caution">
    <text evidence="4">The sequence shown here is derived from an EMBL/GenBank/DDBJ whole genome shotgun (WGS) entry which is preliminary data.</text>
</comment>
<dbReference type="GO" id="GO:0003677">
    <property type="term" value="F:DNA binding"/>
    <property type="evidence" value="ECO:0007669"/>
    <property type="project" value="InterPro"/>
</dbReference>
<proteinExistence type="predicted"/>